<keyword evidence="2 5" id="KW-0418">Kinase</keyword>
<dbReference type="InterPro" id="IPR006283">
    <property type="entry name" value="ThiL-like"/>
</dbReference>
<feature type="binding site" evidence="2">
    <location>
        <position position="44"/>
    </location>
    <ligand>
        <name>Mg(2+)</name>
        <dbReference type="ChEBI" id="CHEBI:18420"/>
        <label>1</label>
    </ligand>
</feature>
<feature type="binding site" evidence="2">
    <location>
        <position position="122"/>
    </location>
    <ligand>
        <name>Mg(2+)</name>
        <dbReference type="ChEBI" id="CHEBI:18420"/>
        <label>1</label>
    </ligand>
</feature>
<keyword evidence="2" id="KW-0460">Magnesium</keyword>
<feature type="binding site" evidence="2">
    <location>
        <position position="219"/>
    </location>
    <ligand>
        <name>ATP</name>
        <dbReference type="ChEBI" id="CHEBI:30616"/>
    </ligand>
</feature>
<proteinExistence type="inferred from homology"/>
<dbReference type="InterPro" id="IPR036676">
    <property type="entry name" value="PurM-like_C_sf"/>
</dbReference>
<evidence type="ECO:0000256" key="1">
    <source>
        <dbReference type="ARBA" id="ARBA00022977"/>
    </source>
</evidence>
<dbReference type="Pfam" id="PF02769">
    <property type="entry name" value="AIRS_C"/>
    <property type="match status" value="1"/>
</dbReference>
<comment type="catalytic activity">
    <reaction evidence="2">
        <text>thiamine phosphate + ATP = thiamine diphosphate + ADP</text>
        <dbReference type="Rhea" id="RHEA:15913"/>
        <dbReference type="ChEBI" id="CHEBI:30616"/>
        <dbReference type="ChEBI" id="CHEBI:37575"/>
        <dbReference type="ChEBI" id="CHEBI:58937"/>
        <dbReference type="ChEBI" id="CHEBI:456216"/>
        <dbReference type="EC" id="2.7.4.16"/>
    </reaction>
</comment>
<comment type="caution">
    <text evidence="2">Lacks conserved residue(s) required for the propagation of feature annotation.</text>
</comment>
<evidence type="ECO:0000313" key="5">
    <source>
        <dbReference type="EMBL" id="SHO53181.1"/>
    </source>
</evidence>
<dbReference type="Pfam" id="PF00586">
    <property type="entry name" value="AIRS"/>
    <property type="match status" value="1"/>
</dbReference>
<dbReference type="PANTHER" id="PTHR30270:SF0">
    <property type="entry name" value="THIAMINE-MONOPHOSPHATE KINASE"/>
    <property type="match status" value="1"/>
</dbReference>
<feature type="binding site" evidence="2">
    <location>
        <position position="45"/>
    </location>
    <ligand>
        <name>Mg(2+)</name>
        <dbReference type="ChEBI" id="CHEBI:18420"/>
        <label>1</label>
    </ligand>
</feature>
<dbReference type="PANTHER" id="PTHR30270">
    <property type="entry name" value="THIAMINE-MONOPHOSPHATE KINASE"/>
    <property type="match status" value="1"/>
</dbReference>
<dbReference type="AlphaFoldDB" id="A0A1M7YKN3"/>
<dbReference type="GO" id="GO:0005524">
    <property type="term" value="F:ATP binding"/>
    <property type="evidence" value="ECO:0007669"/>
    <property type="project" value="UniProtKB-UniRule"/>
</dbReference>
<feature type="binding site" evidence="2">
    <location>
        <position position="45"/>
    </location>
    <ligand>
        <name>Mg(2+)</name>
        <dbReference type="ChEBI" id="CHEBI:18420"/>
        <label>2</label>
    </ligand>
</feature>
<evidence type="ECO:0000256" key="2">
    <source>
        <dbReference type="HAMAP-Rule" id="MF_02128"/>
    </source>
</evidence>
<dbReference type="InterPro" id="IPR010918">
    <property type="entry name" value="PurM-like_C_dom"/>
</dbReference>
<name>A0A1M7YKN3_9BACT</name>
<dbReference type="NCBIfam" id="TIGR01379">
    <property type="entry name" value="thiL"/>
    <property type="match status" value="1"/>
</dbReference>
<dbReference type="GO" id="GO:0000287">
    <property type="term" value="F:magnesium ion binding"/>
    <property type="evidence" value="ECO:0007669"/>
    <property type="project" value="UniProtKB-UniRule"/>
</dbReference>
<feature type="binding site" evidence="2">
    <location>
        <position position="220"/>
    </location>
    <ligand>
        <name>Mg(2+)</name>
        <dbReference type="ChEBI" id="CHEBI:18420"/>
        <label>5</label>
    </ligand>
</feature>
<dbReference type="PIRSF" id="PIRSF005303">
    <property type="entry name" value="Thiam_monoph_kin"/>
    <property type="match status" value="1"/>
</dbReference>
<dbReference type="GO" id="GO:0009228">
    <property type="term" value="P:thiamine biosynthetic process"/>
    <property type="evidence" value="ECO:0007669"/>
    <property type="project" value="UniProtKB-KW"/>
</dbReference>
<sequence>MRERDFIRSIEKRKQSANPLLEKGIGDDCAIFRTPPGDDWLVSTDMLVEGVHFDPQWHAPYLLGRKSLAVNLSDIAAMGGTPQLALLCLALPGSCEESWTSAFMDGFFSLLVEHGCTLIGGDTVSSDQLTISVTVMGTAPKEKAVCRNGAQAGDVVYVSGPLGSAAGGLYLLQNEVADLTSLMDDFPALVREHLNPSPQIVLGSILQKSGMLTAMQDISDGIATDLSHIAAASGVAAIIFEKDLPAHEQLLVMCKQLQLNPTTFQLRGGEDYQLLFTVKKGCGKQLEQLVEKESGIQVYRVGEIAQGEGVSLVKRSGATIDITYQGYEHRS</sequence>
<dbReference type="EMBL" id="FRFE01000048">
    <property type="protein sequence ID" value="SHO53181.1"/>
    <property type="molecule type" value="Genomic_DNA"/>
</dbReference>
<feature type="binding site" evidence="2">
    <location>
        <position position="74"/>
    </location>
    <ligand>
        <name>Mg(2+)</name>
        <dbReference type="ChEBI" id="CHEBI:18420"/>
        <label>2</label>
    </ligand>
</feature>
<feature type="domain" description="PurM-like N-terminal" evidence="3">
    <location>
        <begin position="26"/>
        <end position="138"/>
    </location>
</feature>
<comment type="similarity">
    <text evidence="2">Belongs to the thiamine-monophosphate kinase family.</text>
</comment>
<dbReference type="HAMAP" id="MF_02128">
    <property type="entry name" value="TMP_kinase"/>
    <property type="match status" value="1"/>
</dbReference>
<dbReference type="STRING" id="1121416.SAMN02745220_04991"/>
<feature type="binding site" evidence="2">
    <location>
        <position position="74"/>
    </location>
    <ligand>
        <name>Mg(2+)</name>
        <dbReference type="ChEBI" id="CHEBI:18420"/>
        <label>4</label>
    </ligand>
</feature>
<feature type="binding site" evidence="2">
    <location>
        <position position="52"/>
    </location>
    <ligand>
        <name>substrate</name>
    </ligand>
</feature>
<dbReference type="SUPFAM" id="SSF55326">
    <property type="entry name" value="PurM N-terminal domain-like"/>
    <property type="match status" value="1"/>
</dbReference>
<feature type="binding site" evidence="2">
    <location>
        <position position="28"/>
    </location>
    <ligand>
        <name>Mg(2+)</name>
        <dbReference type="ChEBI" id="CHEBI:18420"/>
        <label>4</label>
    </ligand>
</feature>
<dbReference type="RefSeq" id="WP_073616786.1">
    <property type="nucleotide sequence ID" value="NZ_FRFE01000048.1"/>
</dbReference>
<evidence type="ECO:0000259" key="3">
    <source>
        <dbReference type="Pfam" id="PF00586"/>
    </source>
</evidence>
<dbReference type="OrthoDB" id="9802811at2"/>
<feature type="binding site" evidence="2">
    <location>
        <position position="74"/>
    </location>
    <ligand>
        <name>Mg(2+)</name>
        <dbReference type="ChEBI" id="CHEBI:18420"/>
        <label>3</label>
    </ligand>
</feature>
<keyword evidence="2" id="KW-0547">Nucleotide-binding</keyword>
<reference evidence="5 6" key="1">
    <citation type="submission" date="2016-12" db="EMBL/GenBank/DDBJ databases">
        <authorList>
            <person name="Song W.-J."/>
            <person name="Kurnit D.M."/>
        </authorList>
    </citation>
    <scope>NUCLEOTIDE SEQUENCE [LARGE SCALE GENOMIC DNA]</scope>
    <source>
        <strain evidence="5 6">DSM 18488</strain>
    </source>
</reference>
<dbReference type="GO" id="GO:0009030">
    <property type="term" value="F:thiamine-phosphate kinase activity"/>
    <property type="evidence" value="ECO:0007669"/>
    <property type="project" value="UniProtKB-UniRule"/>
</dbReference>
<comment type="miscellaneous">
    <text evidence="2">Reaction mechanism of ThiL seems to utilize a direct, inline transfer of the gamma-phosphate of ATP to TMP rather than a phosphorylated enzyme intermediate.</text>
</comment>
<keyword evidence="1 2" id="KW-0784">Thiamine biosynthesis</keyword>
<feature type="domain" description="PurM-like C-terminal" evidence="4">
    <location>
        <begin position="151"/>
        <end position="312"/>
    </location>
</feature>
<dbReference type="InterPro" id="IPR036921">
    <property type="entry name" value="PurM-like_N_sf"/>
</dbReference>
<dbReference type="InterPro" id="IPR016188">
    <property type="entry name" value="PurM-like_N"/>
</dbReference>
<keyword evidence="6" id="KW-1185">Reference proteome</keyword>
<dbReference type="GO" id="GO:0009229">
    <property type="term" value="P:thiamine diphosphate biosynthetic process"/>
    <property type="evidence" value="ECO:0007669"/>
    <property type="project" value="UniProtKB-UniRule"/>
</dbReference>
<feature type="binding site" evidence="2">
    <location>
        <position position="270"/>
    </location>
    <ligand>
        <name>substrate</name>
    </ligand>
</feature>
<dbReference type="Proteomes" id="UP000184603">
    <property type="component" value="Unassembled WGS sequence"/>
</dbReference>
<keyword evidence="2" id="KW-0067">ATP-binding</keyword>
<evidence type="ECO:0000313" key="6">
    <source>
        <dbReference type="Proteomes" id="UP000184603"/>
    </source>
</evidence>
<feature type="binding site" evidence="2">
    <location>
        <position position="147"/>
    </location>
    <ligand>
        <name>ATP</name>
        <dbReference type="ChEBI" id="CHEBI:30616"/>
    </ligand>
</feature>
<dbReference type="Gene3D" id="3.30.1330.10">
    <property type="entry name" value="PurM-like, N-terminal domain"/>
    <property type="match status" value="1"/>
</dbReference>
<gene>
    <name evidence="2" type="primary">thiL</name>
    <name evidence="5" type="ORF">SAMN02745220_04991</name>
</gene>
<dbReference type="Gene3D" id="3.90.650.10">
    <property type="entry name" value="PurM-like C-terminal domain"/>
    <property type="match status" value="1"/>
</dbReference>
<feature type="binding site" evidence="2">
    <location>
        <position position="327"/>
    </location>
    <ligand>
        <name>substrate</name>
    </ligand>
</feature>
<protein>
    <recommendedName>
        <fullName evidence="2">Thiamine-monophosphate kinase</fullName>
        <shortName evidence="2">TMP kinase</shortName>
        <shortName evidence="2">Thiamine-phosphate kinase</shortName>
        <ecNumber evidence="2">2.7.4.16</ecNumber>
    </recommendedName>
</protein>
<keyword evidence="2" id="KW-0808">Transferase</keyword>
<comment type="function">
    <text evidence="2">Catalyzes the ATP-dependent phosphorylation of thiamine-monophosphate (TMP) to form thiamine-pyrophosphate (TPP), the active form of vitamin B1.</text>
</comment>
<feature type="binding site" evidence="2">
    <location>
        <position position="43"/>
    </location>
    <ligand>
        <name>Mg(2+)</name>
        <dbReference type="ChEBI" id="CHEBI:18420"/>
        <label>4</label>
    </ligand>
</feature>
<dbReference type="UniPathway" id="UPA00060">
    <property type="reaction ID" value="UER00142"/>
</dbReference>
<feature type="binding site" evidence="2">
    <location>
        <position position="28"/>
    </location>
    <ligand>
        <name>Mg(2+)</name>
        <dbReference type="ChEBI" id="CHEBI:18420"/>
        <label>3</label>
    </ligand>
</feature>
<dbReference type="SUPFAM" id="SSF56042">
    <property type="entry name" value="PurM C-terminal domain-like"/>
    <property type="match status" value="1"/>
</dbReference>
<evidence type="ECO:0000259" key="4">
    <source>
        <dbReference type="Pfam" id="PF02769"/>
    </source>
</evidence>
<feature type="binding site" evidence="2">
    <location>
        <begin position="121"/>
        <end position="122"/>
    </location>
    <ligand>
        <name>ATP</name>
        <dbReference type="ChEBI" id="CHEBI:30616"/>
    </ligand>
</feature>
<dbReference type="CDD" id="cd02194">
    <property type="entry name" value="ThiL"/>
    <property type="match status" value="1"/>
</dbReference>
<comment type="pathway">
    <text evidence="2">Cofactor biosynthesis; thiamine diphosphate biosynthesis; thiamine diphosphate from thiamine phosphate: step 1/1.</text>
</comment>
<keyword evidence="2" id="KW-0479">Metal-binding</keyword>
<accession>A0A1M7YKN3</accession>
<feature type="binding site" evidence="2">
    <location>
        <position position="217"/>
    </location>
    <ligand>
        <name>Mg(2+)</name>
        <dbReference type="ChEBI" id="CHEBI:18420"/>
        <label>3</label>
    </ligand>
</feature>
<organism evidence="5 6">
    <name type="scientific">Desulfopila aestuarii DSM 18488</name>
    <dbReference type="NCBI Taxonomy" id="1121416"/>
    <lineage>
        <taxon>Bacteria</taxon>
        <taxon>Pseudomonadati</taxon>
        <taxon>Thermodesulfobacteriota</taxon>
        <taxon>Desulfobulbia</taxon>
        <taxon>Desulfobulbales</taxon>
        <taxon>Desulfocapsaceae</taxon>
        <taxon>Desulfopila</taxon>
    </lineage>
</organism>
<dbReference type="EC" id="2.7.4.16" evidence="2"/>